<keyword evidence="2" id="KW-1185">Reference proteome</keyword>
<dbReference type="RefSeq" id="WP_390253945.1">
    <property type="nucleotide sequence ID" value="NZ_JBHSDT010000008.1"/>
</dbReference>
<evidence type="ECO:0000313" key="2">
    <source>
        <dbReference type="Proteomes" id="UP001595882"/>
    </source>
</evidence>
<dbReference type="Proteomes" id="UP001595882">
    <property type="component" value="Unassembled WGS sequence"/>
</dbReference>
<reference evidence="2" key="1">
    <citation type="journal article" date="2019" name="Int. J. Syst. Evol. Microbiol.">
        <title>The Global Catalogue of Microorganisms (GCM) 10K type strain sequencing project: providing services to taxonomists for standard genome sequencing and annotation.</title>
        <authorList>
            <consortium name="The Broad Institute Genomics Platform"/>
            <consortium name="The Broad Institute Genome Sequencing Center for Infectious Disease"/>
            <person name="Wu L."/>
            <person name="Ma J."/>
        </authorList>
    </citation>
    <scope>NUCLEOTIDE SEQUENCE [LARGE SCALE GENOMIC DNA]</scope>
    <source>
        <strain evidence="2">CCUG 37865</strain>
    </source>
</reference>
<sequence length="41" mass="4920">MNTKVLRKTEEEKKHLLLMVQNQLNTLLNSNYQLVFGRRAF</sequence>
<accession>A0ABV8WYD4</accession>
<protein>
    <submittedName>
        <fullName evidence="1">Uncharacterized protein</fullName>
    </submittedName>
</protein>
<organism evidence="1 2">
    <name type="scientific">Gracilibacillus xinjiangensis</name>
    <dbReference type="NCBI Taxonomy" id="1193282"/>
    <lineage>
        <taxon>Bacteria</taxon>
        <taxon>Bacillati</taxon>
        <taxon>Bacillota</taxon>
        <taxon>Bacilli</taxon>
        <taxon>Bacillales</taxon>
        <taxon>Bacillaceae</taxon>
        <taxon>Gracilibacillus</taxon>
    </lineage>
</organism>
<proteinExistence type="predicted"/>
<name>A0ABV8WYD4_9BACI</name>
<evidence type="ECO:0000313" key="1">
    <source>
        <dbReference type="EMBL" id="MFC4404892.1"/>
    </source>
</evidence>
<gene>
    <name evidence="1" type="ORF">ACFOY7_17610</name>
</gene>
<comment type="caution">
    <text evidence="1">The sequence shown here is derived from an EMBL/GenBank/DDBJ whole genome shotgun (WGS) entry which is preliminary data.</text>
</comment>
<dbReference type="EMBL" id="JBHSDT010000008">
    <property type="protein sequence ID" value="MFC4404892.1"/>
    <property type="molecule type" value="Genomic_DNA"/>
</dbReference>